<evidence type="ECO:0000313" key="3">
    <source>
        <dbReference type="EMBL" id="MDG3006499.1"/>
    </source>
</evidence>
<dbReference type="SUPFAM" id="SSF102405">
    <property type="entry name" value="MCP/YpsA-like"/>
    <property type="match status" value="1"/>
</dbReference>
<organism evidence="3 4">
    <name type="scientific">Paludisphaera mucosa</name>
    <dbReference type="NCBI Taxonomy" id="3030827"/>
    <lineage>
        <taxon>Bacteria</taxon>
        <taxon>Pseudomonadati</taxon>
        <taxon>Planctomycetota</taxon>
        <taxon>Planctomycetia</taxon>
        <taxon>Isosphaerales</taxon>
        <taxon>Isosphaeraceae</taxon>
        <taxon>Paludisphaera</taxon>
    </lineage>
</organism>
<evidence type="ECO:0000313" key="4">
    <source>
        <dbReference type="Proteomes" id="UP001216907"/>
    </source>
</evidence>
<dbReference type="PANTHER" id="PTHR43022">
    <property type="entry name" value="PROTEIN SMF"/>
    <property type="match status" value="1"/>
</dbReference>
<name>A0ABT6FG67_9BACT</name>
<dbReference type="InterPro" id="IPR003583">
    <property type="entry name" value="Hlx-hairpin-Hlx_DNA-bd_motif"/>
</dbReference>
<dbReference type="EMBL" id="JARRAG010000002">
    <property type="protein sequence ID" value="MDG3006499.1"/>
    <property type="molecule type" value="Genomic_DNA"/>
</dbReference>
<dbReference type="SUPFAM" id="SSF47781">
    <property type="entry name" value="RuvA domain 2-like"/>
    <property type="match status" value="1"/>
</dbReference>
<sequence length="374" mass="40003">MEPTPGDAALRDMLALMLTSGIGPLTSRALLDHFGTPAKVLDAPASQLRDVPGIGPKLADRIKHARIDNDPDRELDECRRHGVSLIARGDDRYPPPLDEIPDPPALLYVKGTMEARDQLAIAVVGSRRCTPYGMRTAERLATSLARTGFTIVSGLARGIDAAAHRGALKAGGRTIAVLGNGLSAIYPPEHEELAAEIVAGHGVLMSELPMTQGPLAGLFPQRNRVISGLCLGVIVVEAAPRSGSLSTAHHAMEQNREVFAVPGPVDSLASRGCHRLIRDGARLVETVDDVMEELGPLVREIRRAPDEPAVRHPAELVLTDQERSLLGHLDDSPNGVDVLIGLTGLTASQVMATLSVLELKRMVRRLPGHQFVRA</sequence>
<dbReference type="PANTHER" id="PTHR43022:SF1">
    <property type="entry name" value="PROTEIN SMF"/>
    <property type="match status" value="1"/>
</dbReference>
<dbReference type="InterPro" id="IPR041614">
    <property type="entry name" value="DprA_WH"/>
</dbReference>
<dbReference type="InterPro" id="IPR036388">
    <property type="entry name" value="WH-like_DNA-bd_sf"/>
</dbReference>
<comment type="caution">
    <text evidence="3">The sequence shown here is derived from an EMBL/GenBank/DDBJ whole genome shotgun (WGS) entry which is preliminary data.</text>
</comment>
<reference evidence="3 4" key="1">
    <citation type="submission" date="2023-03" db="EMBL/GenBank/DDBJ databases">
        <title>Paludisphaera mucosa sp. nov. a novel planctomycete from northern fen.</title>
        <authorList>
            <person name="Ivanova A."/>
        </authorList>
    </citation>
    <scope>NUCLEOTIDE SEQUENCE [LARGE SCALE GENOMIC DNA]</scope>
    <source>
        <strain evidence="3 4">Pla2</strain>
    </source>
</reference>
<accession>A0ABT6FG67</accession>
<dbReference type="RefSeq" id="WP_277862795.1">
    <property type="nucleotide sequence ID" value="NZ_JARRAG010000002.1"/>
</dbReference>
<gene>
    <name evidence="3" type="primary">dprA</name>
    <name evidence="3" type="ORF">PZE19_22235</name>
</gene>
<keyword evidence="4" id="KW-1185">Reference proteome</keyword>
<dbReference type="NCBIfam" id="TIGR00732">
    <property type="entry name" value="dprA"/>
    <property type="match status" value="1"/>
</dbReference>
<dbReference type="InterPro" id="IPR003488">
    <property type="entry name" value="DprA"/>
</dbReference>
<feature type="domain" description="Helix-hairpin-helix DNA-binding motif class 1" evidence="2">
    <location>
        <begin position="46"/>
        <end position="65"/>
    </location>
</feature>
<dbReference type="Proteomes" id="UP001216907">
    <property type="component" value="Unassembled WGS sequence"/>
</dbReference>
<dbReference type="Pfam" id="PF14520">
    <property type="entry name" value="HHH_5"/>
    <property type="match status" value="1"/>
</dbReference>
<evidence type="ECO:0000256" key="1">
    <source>
        <dbReference type="ARBA" id="ARBA00006525"/>
    </source>
</evidence>
<proteinExistence type="inferred from homology"/>
<dbReference type="SMART" id="SM00278">
    <property type="entry name" value="HhH1"/>
    <property type="match status" value="2"/>
</dbReference>
<dbReference type="InterPro" id="IPR057666">
    <property type="entry name" value="DrpA_SLOG"/>
</dbReference>
<dbReference type="Pfam" id="PF17782">
    <property type="entry name" value="WHD_DprA"/>
    <property type="match status" value="1"/>
</dbReference>
<feature type="domain" description="Helix-hairpin-helix DNA-binding motif class 1" evidence="2">
    <location>
        <begin position="14"/>
        <end position="33"/>
    </location>
</feature>
<dbReference type="Gene3D" id="1.10.10.10">
    <property type="entry name" value="Winged helix-like DNA-binding domain superfamily/Winged helix DNA-binding domain"/>
    <property type="match status" value="1"/>
</dbReference>
<dbReference type="Pfam" id="PF02481">
    <property type="entry name" value="DNA_processg_A"/>
    <property type="match status" value="1"/>
</dbReference>
<evidence type="ECO:0000259" key="2">
    <source>
        <dbReference type="SMART" id="SM00278"/>
    </source>
</evidence>
<dbReference type="Gene3D" id="3.40.50.450">
    <property type="match status" value="1"/>
</dbReference>
<protein>
    <submittedName>
        <fullName evidence="3">DNA-processing protein DprA</fullName>
    </submittedName>
</protein>
<dbReference type="InterPro" id="IPR010994">
    <property type="entry name" value="RuvA_2-like"/>
</dbReference>
<comment type="similarity">
    <text evidence="1">Belongs to the DprA/Smf family.</text>
</comment>